<sequence>MKAGVFAASPFSSSSSLLPRPHYLPKTKPLATSLSSLTPLPLFDLSLSSRAASTKSASGAHAAKHPPPATKRKNSGKRRAPEKPPAERDGLAQVTPVATDSQLRRSHPSPLPKPPAGFLLDQHGRVLLAASKRIATIVDATNNLPLECVIRRVFQSSKGDECMLLFPVDTPIQILKSTNFSGWSAVNDEEVETIIPAAAYALAKIHMHLVFSGFCYTARGGFCYSEEDILEFGTDDGENIEGLPSEGVEITCFNLDGAHYMIYTPSDPLLFVAVKGENGVLQIADDDLLEDPATVAAIDEETEFNALVEEEAALLESLLGER</sequence>
<feature type="region of interest" description="Disordered" evidence="1">
    <location>
        <begin position="51"/>
        <end position="94"/>
    </location>
</feature>
<feature type="region of interest" description="Disordered" evidence="1">
    <location>
        <begin position="1"/>
        <end position="29"/>
    </location>
</feature>
<dbReference type="Proteomes" id="UP001222027">
    <property type="component" value="Unassembled WGS sequence"/>
</dbReference>
<proteinExistence type="predicted"/>
<evidence type="ECO:0000313" key="3">
    <source>
        <dbReference type="Proteomes" id="UP001222027"/>
    </source>
</evidence>
<dbReference type="PANTHER" id="PTHR36061">
    <property type="match status" value="1"/>
</dbReference>
<feature type="compositionally biased region" description="Basic and acidic residues" evidence="1">
    <location>
        <begin position="79"/>
        <end position="90"/>
    </location>
</feature>
<name>A0AAV8PAH7_ENSVE</name>
<accession>A0AAV8PAH7</accession>
<evidence type="ECO:0000256" key="1">
    <source>
        <dbReference type="SAM" id="MobiDB-lite"/>
    </source>
</evidence>
<dbReference type="AlphaFoldDB" id="A0AAV8PAH7"/>
<feature type="compositionally biased region" description="Low complexity" evidence="1">
    <location>
        <begin position="1"/>
        <end position="19"/>
    </location>
</feature>
<comment type="caution">
    <text evidence="2">The sequence shown here is derived from an EMBL/GenBank/DDBJ whole genome shotgun (WGS) entry which is preliminary data.</text>
</comment>
<dbReference type="PANTHER" id="PTHR36061:SF3">
    <property type="entry name" value="OS04G0692200 PROTEIN"/>
    <property type="match status" value="1"/>
</dbReference>
<dbReference type="Pfam" id="PF12527">
    <property type="entry name" value="DUF3727"/>
    <property type="match status" value="1"/>
</dbReference>
<gene>
    <name evidence="2" type="ORF">OPV22_020762</name>
</gene>
<organism evidence="2 3">
    <name type="scientific">Ensete ventricosum</name>
    <name type="common">Abyssinian banana</name>
    <name type="synonym">Musa ensete</name>
    <dbReference type="NCBI Taxonomy" id="4639"/>
    <lineage>
        <taxon>Eukaryota</taxon>
        <taxon>Viridiplantae</taxon>
        <taxon>Streptophyta</taxon>
        <taxon>Embryophyta</taxon>
        <taxon>Tracheophyta</taxon>
        <taxon>Spermatophyta</taxon>
        <taxon>Magnoliopsida</taxon>
        <taxon>Liliopsida</taxon>
        <taxon>Zingiberales</taxon>
        <taxon>Musaceae</taxon>
        <taxon>Ensete</taxon>
    </lineage>
</organism>
<protein>
    <submittedName>
        <fullName evidence="2">Uncharacterized protein</fullName>
    </submittedName>
</protein>
<dbReference type="EMBL" id="JAQQAF010000006">
    <property type="protein sequence ID" value="KAJ8477035.1"/>
    <property type="molecule type" value="Genomic_DNA"/>
</dbReference>
<keyword evidence="3" id="KW-1185">Reference proteome</keyword>
<evidence type="ECO:0000313" key="2">
    <source>
        <dbReference type="EMBL" id="KAJ8477035.1"/>
    </source>
</evidence>
<reference evidence="2 3" key="1">
    <citation type="submission" date="2022-12" db="EMBL/GenBank/DDBJ databases">
        <title>Chromosome-scale assembly of the Ensete ventricosum genome.</title>
        <authorList>
            <person name="Dussert Y."/>
            <person name="Stocks J."/>
            <person name="Wendawek A."/>
            <person name="Woldeyes F."/>
            <person name="Nichols R.A."/>
            <person name="Borrell J.S."/>
        </authorList>
    </citation>
    <scope>NUCLEOTIDE SEQUENCE [LARGE SCALE GENOMIC DNA]</scope>
    <source>
        <strain evidence="3">cv. Maze</strain>
        <tissue evidence="2">Seeds</tissue>
    </source>
</reference>
<feature type="compositionally biased region" description="Low complexity" evidence="1">
    <location>
        <begin position="51"/>
        <end position="61"/>
    </location>
</feature>
<dbReference type="InterPro" id="IPR022203">
    <property type="entry name" value="DUF3727"/>
</dbReference>